<dbReference type="AlphaFoldDB" id="A0A8X6XE66"/>
<organism evidence="1 2">
    <name type="scientific">Trichonephila inaurata madagascariensis</name>
    <dbReference type="NCBI Taxonomy" id="2747483"/>
    <lineage>
        <taxon>Eukaryota</taxon>
        <taxon>Metazoa</taxon>
        <taxon>Ecdysozoa</taxon>
        <taxon>Arthropoda</taxon>
        <taxon>Chelicerata</taxon>
        <taxon>Arachnida</taxon>
        <taxon>Araneae</taxon>
        <taxon>Araneomorphae</taxon>
        <taxon>Entelegynae</taxon>
        <taxon>Araneoidea</taxon>
        <taxon>Nephilidae</taxon>
        <taxon>Trichonephila</taxon>
        <taxon>Trichonephila inaurata</taxon>
    </lineage>
</organism>
<name>A0A8X6XE66_9ARAC</name>
<proteinExistence type="predicted"/>
<protein>
    <submittedName>
        <fullName evidence="1">Uncharacterized protein</fullName>
    </submittedName>
</protein>
<gene>
    <name evidence="1" type="ORF">TNIN_290221</name>
</gene>
<reference evidence="1" key="1">
    <citation type="submission" date="2020-08" db="EMBL/GenBank/DDBJ databases">
        <title>Multicomponent nature underlies the extraordinary mechanical properties of spider dragline silk.</title>
        <authorList>
            <person name="Kono N."/>
            <person name="Nakamura H."/>
            <person name="Mori M."/>
            <person name="Yoshida Y."/>
            <person name="Ohtoshi R."/>
            <person name="Malay A.D."/>
            <person name="Moran D.A.P."/>
            <person name="Tomita M."/>
            <person name="Numata K."/>
            <person name="Arakawa K."/>
        </authorList>
    </citation>
    <scope>NUCLEOTIDE SEQUENCE</scope>
</reference>
<dbReference type="Proteomes" id="UP000886998">
    <property type="component" value="Unassembled WGS sequence"/>
</dbReference>
<sequence>MHLVYGVTSKSGRRTRQVYEERYPGIKCSHVCIAICANVVHCATTYTIGRKGQTWAVNVKENVLQYIEDNPNTSPRAQKFGICQTAMWWILHEQGVYPYHLKRMQLLPPYIAVIQHL</sequence>
<keyword evidence="2" id="KW-1185">Reference proteome</keyword>
<accession>A0A8X6XE66</accession>
<evidence type="ECO:0000313" key="2">
    <source>
        <dbReference type="Proteomes" id="UP000886998"/>
    </source>
</evidence>
<comment type="caution">
    <text evidence="1">The sequence shown here is derived from an EMBL/GenBank/DDBJ whole genome shotgun (WGS) entry which is preliminary data.</text>
</comment>
<evidence type="ECO:0000313" key="1">
    <source>
        <dbReference type="EMBL" id="GFY51025.1"/>
    </source>
</evidence>
<dbReference type="EMBL" id="BMAV01007856">
    <property type="protein sequence ID" value="GFY51025.1"/>
    <property type="molecule type" value="Genomic_DNA"/>
</dbReference>
<dbReference type="OrthoDB" id="6753189at2759"/>